<dbReference type="EMBL" id="JACHXF010000005">
    <property type="protein sequence ID" value="MBB3095355.1"/>
    <property type="molecule type" value="Genomic_DNA"/>
</dbReference>
<feature type="signal peptide" evidence="1">
    <location>
        <begin position="1"/>
        <end position="25"/>
    </location>
</feature>
<evidence type="ECO:0000313" key="4">
    <source>
        <dbReference type="Proteomes" id="UP000590749"/>
    </source>
</evidence>
<keyword evidence="4" id="KW-1185">Reference proteome</keyword>
<evidence type="ECO:0000256" key="1">
    <source>
        <dbReference type="SAM" id="SignalP"/>
    </source>
</evidence>
<protein>
    <submittedName>
        <fullName evidence="3">Glycine betaine/proline transport system substrate-binding protein</fullName>
    </submittedName>
</protein>
<name>A0A7W5AFZ4_9ACTN</name>
<evidence type="ECO:0000313" key="3">
    <source>
        <dbReference type="EMBL" id="MBB3095355.1"/>
    </source>
</evidence>
<proteinExistence type="predicted"/>
<dbReference type="RefSeq" id="WP_229795449.1">
    <property type="nucleotide sequence ID" value="NZ_BMPW01000022.1"/>
</dbReference>
<dbReference type="Pfam" id="PF04069">
    <property type="entry name" value="OpuAC"/>
    <property type="match status" value="1"/>
</dbReference>
<gene>
    <name evidence="3" type="ORF">FHR83_003018</name>
</gene>
<sequence>MRRGLSRLIAAIGIAALAGCSGTEAAITPPPGVPDPVGCGSVNIAVNPWSGYSANVAVVSYLLEEELNCTVGTVELSETASWAGLVDGSIDVILENWGHDDLKKKYIDGQKVAVELGLTGNKGVIGWYVPPWMARTYPDITNWRKLNSYADLFKTKASGEKGQFLAGDPSFVTNDDKLIENLKLDYTVVYAGSEDKLIAAFRKAQANRTPLLGYFYEPQWLLSDIKLVRVPLPNYTPGCDADGETVACDYQPYDLDKIARKKFVDSGSPAATFLKNWKWTNDDQNKVAKDMTQNGLSAEDAARNWVDANRTVWEKWLP</sequence>
<comment type="caution">
    <text evidence="3">The sequence shown here is derived from an EMBL/GenBank/DDBJ whole genome shotgun (WGS) entry which is preliminary data.</text>
</comment>
<dbReference type="SUPFAM" id="SSF53850">
    <property type="entry name" value="Periplasmic binding protein-like II"/>
    <property type="match status" value="1"/>
</dbReference>
<dbReference type="CDD" id="cd13643">
    <property type="entry name" value="PBP2_BCP_2"/>
    <property type="match status" value="1"/>
</dbReference>
<organism evidence="3 4">
    <name type="scientific">Actinoplanes campanulatus</name>
    <dbReference type="NCBI Taxonomy" id="113559"/>
    <lineage>
        <taxon>Bacteria</taxon>
        <taxon>Bacillati</taxon>
        <taxon>Actinomycetota</taxon>
        <taxon>Actinomycetes</taxon>
        <taxon>Micromonosporales</taxon>
        <taxon>Micromonosporaceae</taxon>
        <taxon>Actinoplanes</taxon>
    </lineage>
</organism>
<dbReference type="AlphaFoldDB" id="A0A7W5AFZ4"/>
<reference evidence="3 4" key="1">
    <citation type="submission" date="2020-08" db="EMBL/GenBank/DDBJ databases">
        <title>Genomic Encyclopedia of Type Strains, Phase III (KMG-III): the genomes of soil and plant-associated and newly described type strains.</title>
        <authorList>
            <person name="Whitman W."/>
        </authorList>
    </citation>
    <scope>NUCLEOTIDE SEQUENCE [LARGE SCALE GENOMIC DNA]</scope>
    <source>
        <strain evidence="3 4">CECT 3287</strain>
    </source>
</reference>
<feature type="chain" id="PRO_5030808276" evidence="1">
    <location>
        <begin position="26"/>
        <end position="318"/>
    </location>
</feature>
<dbReference type="InterPro" id="IPR007210">
    <property type="entry name" value="ABC_Gly_betaine_transp_sub-bd"/>
</dbReference>
<dbReference type="GO" id="GO:0043190">
    <property type="term" value="C:ATP-binding cassette (ABC) transporter complex"/>
    <property type="evidence" value="ECO:0007669"/>
    <property type="project" value="InterPro"/>
</dbReference>
<dbReference type="Gene3D" id="3.40.190.100">
    <property type="entry name" value="Glycine betaine-binding periplasmic protein, domain 2"/>
    <property type="match status" value="1"/>
</dbReference>
<evidence type="ECO:0000259" key="2">
    <source>
        <dbReference type="Pfam" id="PF04069"/>
    </source>
</evidence>
<dbReference type="GO" id="GO:0022857">
    <property type="term" value="F:transmembrane transporter activity"/>
    <property type="evidence" value="ECO:0007669"/>
    <property type="project" value="InterPro"/>
</dbReference>
<dbReference type="Proteomes" id="UP000590749">
    <property type="component" value="Unassembled WGS sequence"/>
</dbReference>
<accession>A0A7W5AFZ4</accession>
<dbReference type="PROSITE" id="PS51257">
    <property type="entry name" value="PROKAR_LIPOPROTEIN"/>
    <property type="match status" value="1"/>
</dbReference>
<dbReference type="Gene3D" id="3.40.190.10">
    <property type="entry name" value="Periplasmic binding protein-like II"/>
    <property type="match status" value="1"/>
</dbReference>
<feature type="domain" description="ABC-type glycine betaine transport system substrate-binding" evidence="2">
    <location>
        <begin position="41"/>
        <end position="307"/>
    </location>
</feature>
<keyword evidence="1" id="KW-0732">Signal</keyword>